<dbReference type="OrthoDB" id="9797030at2"/>
<dbReference type="SUPFAM" id="SSF81901">
    <property type="entry name" value="HCP-like"/>
    <property type="match status" value="1"/>
</dbReference>
<proteinExistence type="predicted"/>
<evidence type="ECO:0000313" key="2">
    <source>
        <dbReference type="EMBL" id="CAN91719.1"/>
    </source>
</evidence>
<dbReference type="HOGENOM" id="CLU_1128465_0_0_7"/>
<dbReference type="PANTHER" id="PTHR11102">
    <property type="entry name" value="SEL-1-LIKE PROTEIN"/>
    <property type="match status" value="1"/>
</dbReference>
<dbReference type="PANTHER" id="PTHR11102:SF160">
    <property type="entry name" value="ERAD-ASSOCIATED E3 UBIQUITIN-PROTEIN LIGASE COMPONENT HRD3"/>
    <property type="match status" value="1"/>
</dbReference>
<keyword evidence="3" id="KW-1185">Reference proteome</keyword>
<feature type="compositionally biased region" description="Pro residues" evidence="1">
    <location>
        <begin position="47"/>
        <end position="59"/>
    </location>
</feature>
<dbReference type="Proteomes" id="UP000002139">
    <property type="component" value="Chromosome"/>
</dbReference>
<dbReference type="RefSeq" id="WP_012234196.1">
    <property type="nucleotide sequence ID" value="NC_010162.1"/>
</dbReference>
<dbReference type="EMBL" id="AM746676">
    <property type="protein sequence ID" value="CAN91719.1"/>
    <property type="molecule type" value="Genomic_DNA"/>
</dbReference>
<dbReference type="Pfam" id="PF08238">
    <property type="entry name" value="Sel1"/>
    <property type="match status" value="4"/>
</dbReference>
<dbReference type="InterPro" id="IPR006597">
    <property type="entry name" value="Sel1-like"/>
</dbReference>
<organism evidence="2 3">
    <name type="scientific">Sorangium cellulosum (strain So ce56)</name>
    <name type="common">Polyangium cellulosum (strain So ce56)</name>
    <dbReference type="NCBI Taxonomy" id="448385"/>
    <lineage>
        <taxon>Bacteria</taxon>
        <taxon>Pseudomonadati</taxon>
        <taxon>Myxococcota</taxon>
        <taxon>Polyangia</taxon>
        <taxon>Polyangiales</taxon>
        <taxon>Polyangiaceae</taxon>
        <taxon>Sorangium</taxon>
    </lineage>
</organism>
<dbReference type="BioCyc" id="SCEL448385:SCE_RS48300-MONOMER"/>
<protein>
    <recommendedName>
        <fullName evidence="4">Sel1 repeat family protein</fullName>
    </recommendedName>
</protein>
<feature type="region of interest" description="Disordered" evidence="1">
    <location>
        <begin position="40"/>
        <end position="60"/>
    </location>
</feature>
<dbReference type="Gene3D" id="1.25.40.10">
    <property type="entry name" value="Tetratricopeptide repeat domain"/>
    <property type="match status" value="1"/>
</dbReference>
<reference evidence="2 3" key="1">
    <citation type="journal article" date="2007" name="Nat. Biotechnol.">
        <title>Complete genome sequence of the myxobacterium Sorangium cellulosum.</title>
        <authorList>
            <person name="Schneiker S."/>
            <person name="Perlova O."/>
            <person name="Kaiser O."/>
            <person name="Gerth K."/>
            <person name="Alici A."/>
            <person name="Altmeyer M.O."/>
            <person name="Bartels D."/>
            <person name="Bekel T."/>
            <person name="Beyer S."/>
            <person name="Bode E."/>
            <person name="Bode H.B."/>
            <person name="Bolten C.J."/>
            <person name="Choudhuri J.V."/>
            <person name="Doss S."/>
            <person name="Elnakady Y.A."/>
            <person name="Frank B."/>
            <person name="Gaigalat L."/>
            <person name="Goesmann A."/>
            <person name="Groeger C."/>
            <person name="Gross F."/>
            <person name="Jelsbak L."/>
            <person name="Jelsbak L."/>
            <person name="Kalinowski J."/>
            <person name="Kegler C."/>
            <person name="Knauber T."/>
            <person name="Konietzny S."/>
            <person name="Kopp M."/>
            <person name="Krause L."/>
            <person name="Krug D."/>
            <person name="Linke B."/>
            <person name="Mahmud T."/>
            <person name="Martinez-Arias R."/>
            <person name="McHardy A.C."/>
            <person name="Merai M."/>
            <person name="Meyer F."/>
            <person name="Mormann S."/>
            <person name="Munoz-Dorado J."/>
            <person name="Perez J."/>
            <person name="Pradella S."/>
            <person name="Rachid S."/>
            <person name="Raddatz G."/>
            <person name="Rosenau F."/>
            <person name="Rueckert C."/>
            <person name="Sasse F."/>
            <person name="Scharfe M."/>
            <person name="Schuster S.C."/>
            <person name="Suen G."/>
            <person name="Treuner-Lange A."/>
            <person name="Velicer G.J."/>
            <person name="Vorholter F.-J."/>
            <person name="Weissman K.J."/>
            <person name="Welch R.D."/>
            <person name="Wenzel S.C."/>
            <person name="Whitworth D.E."/>
            <person name="Wilhelm S."/>
            <person name="Wittmann C."/>
            <person name="Bloecker H."/>
            <person name="Puehler A."/>
            <person name="Mueller R."/>
        </authorList>
    </citation>
    <scope>NUCLEOTIDE SEQUENCE [LARGE SCALE GENOMIC DNA]</scope>
    <source>
        <strain evidence="3">So ce56</strain>
    </source>
</reference>
<evidence type="ECO:0000256" key="1">
    <source>
        <dbReference type="SAM" id="MobiDB-lite"/>
    </source>
</evidence>
<dbReference type="STRING" id="448385.sce1561"/>
<accession>A9FD21</accession>
<dbReference type="KEGG" id="scl:sce1561"/>
<dbReference type="InterPro" id="IPR050767">
    <property type="entry name" value="Sel1_AlgK"/>
</dbReference>
<name>A9FD21_SORC5</name>
<gene>
    <name evidence="2" type="ordered locus">sce1561</name>
</gene>
<dbReference type="SMART" id="SM00671">
    <property type="entry name" value="SEL1"/>
    <property type="match status" value="4"/>
</dbReference>
<evidence type="ECO:0000313" key="3">
    <source>
        <dbReference type="Proteomes" id="UP000002139"/>
    </source>
</evidence>
<sequence>MSASRPVRLAVLVGGVFVLGGGAALCLGGLREGGHPEADRFTAAAAPSPPSRPGAPPPSGMEARALGFRLLTLADPGEVLAGMDSLARAAEQGDVEAQVSLGRIYLKGLLSVPRDAARARAWLLRAAPSHHPSAAYFLGVMSQNGDGVMADPAEAARWFEIAARGGSPDAMFLLANAYRAGAGVPKNDEKAVELYESAGEREHPAALQALAMAYRYGELGLEPDEAESRRYTMEAEHAIQHRQAPP</sequence>
<dbReference type="AlphaFoldDB" id="A9FD21"/>
<evidence type="ECO:0008006" key="4">
    <source>
        <dbReference type="Google" id="ProtNLM"/>
    </source>
</evidence>
<dbReference type="InterPro" id="IPR011990">
    <property type="entry name" value="TPR-like_helical_dom_sf"/>
</dbReference>
<dbReference type="eggNOG" id="COG0790">
    <property type="taxonomic scope" value="Bacteria"/>
</dbReference>